<evidence type="ECO:0000313" key="2">
    <source>
        <dbReference type="EMBL" id="CAC9975178.1"/>
    </source>
</evidence>
<dbReference type="EMBL" id="CAIJDE010000046">
    <property type="protein sequence ID" value="CAC9975178.1"/>
    <property type="molecule type" value="Genomic_DNA"/>
</dbReference>
<accession>A0A9N8J4B5</accession>
<dbReference type="PROSITE" id="PS51257">
    <property type="entry name" value="PROKAR_LIPOPROTEIN"/>
    <property type="match status" value="1"/>
</dbReference>
<gene>
    <name evidence="2" type="ORF">FLAPXU55_02885</name>
</gene>
<feature type="signal peptide" evidence="1">
    <location>
        <begin position="1"/>
        <end position="22"/>
    </location>
</feature>
<evidence type="ECO:0000256" key="1">
    <source>
        <dbReference type="SAM" id="SignalP"/>
    </source>
</evidence>
<evidence type="ECO:0000313" key="3">
    <source>
        <dbReference type="Proteomes" id="UP000533639"/>
    </source>
</evidence>
<keyword evidence="3" id="KW-1185">Reference proteome</keyword>
<keyword evidence="1" id="KW-0732">Signal</keyword>
<evidence type="ECO:0008006" key="4">
    <source>
        <dbReference type="Google" id="ProtNLM"/>
    </source>
</evidence>
<dbReference type="Proteomes" id="UP000533639">
    <property type="component" value="Unassembled WGS sequence"/>
</dbReference>
<comment type="caution">
    <text evidence="2">The sequence shown here is derived from an EMBL/GenBank/DDBJ whole genome shotgun (WGS) entry which is preliminary data.</text>
</comment>
<dbReference type="RefSeq" id="WP_180858570.1">
    <property type="nucleotide sequence ID" value="NZ_CAIJDE010000046.1"/>
</dbReference>
<proteinExistence type="predicted"/>
<reference evidence="2 3" key="1">
    <citation type="submission" date="2020-06" db="EMBL/GenBank/DDBJ databases">
        <authorList>
            <person name="Criscuolo A."/>
        </authorList>
    </citation>
    <scope>NUCLEOTIDE SEQUENCE [LARGE SCALE GENOMIC DNA]</scope>
    <source>
        <strain evidence="2">PXU-55</strain>
    </source>
</reference>
<feature type="chain" id="PRO_5040389365" description="YD repeat-containing protein" evidence="1">
    <location>
        <begin position="23"/>
        <end position="261"/>
    </location>
</feature>
<name>A0A9N8J4B5_9FLAO</name>
<dbReference type="AlphaFoldDB" id="A0A9N8J4B5"/>
<sequence>MKKNLLLFLILIFTFLSCSSDASNDSDNTKDDTTILPKAIISIYPGFSSDTALFSYDKNKIKSISYKKDKIYYHYEDNVIVGKTYYNIVQGKEVKINEETYSYTNGRLASIKYLDNWASSPRKINIRSVYTYLSDTLVKEQRFSTDYITKIEAEDDYFSLLKIKNGNLIKRDYVKTKTGITSYTYTYVYDNMNSPFKNITGMSSLINEEESSFNNRLSSFSVDSSDYLDIKDYKYDMKGYPILETYYKGGKQVTTITKYLY</sequence>
<organism evidence="2 3">
    <name type="scientific">Flavobacterium panici</name>
    <dbReference type="NCBI Taxonomy" id="2654843"/>
    <lineage>
        <taxon>Bacteria</taxon>
        <taxon>Pseudomonadati</taxon>
        <taxon>Bacteroidota</taxon>
        <taxon>Flavobacteriia</taxon>
        <taxon>Flavobacteriales</taxon>
        <taxon>Flavobacteriaceae</taxon>
        <taxon>Flavobacterium</taxon>
    </lineage>
</organism>
<protein>
    <recommendedName>
        <fullName evidence="4">YD repeat-containing protein</fullName>
    </recommendedName>
</protein>